<accession>A0AAP8PSA2</accession>
<dbReference type="RefSeq" id="WP_103682104.1">
    <property type="nucleotide sequence ID" value="NZ_CP033623.1"/>
</dbReference>
<sequence length="415" mass="43900">MTDENTNYTTAVPAVTFSKTGLLVPDEVDILNGRLTDFSTALGSSMGTSLTSPQGQLAMSDSAIIADKNDQLLAIANQVNADYSSGRFQDAIGRVYFLDRIGATGTTVTGTCSGLVDTLIPAGSLAQDEAGYLYASLSDATIGAAGSVDVVFQNLTTGPIGCPIGALSKVYKAIPGWSGVTNRAAGVPGNNEESRADFEHRRRNSVANNARNTLNAIRGEILAKVPNVVDVYVTHNPTQVDRQVGSSKYTLKKNSFYVGVYGGKAEDIADAIWRKAPPGVDMNGDSSYTIADTDGYEPPYPEYVITWQGLKPVSVSVRVILRKSEYLPSDITDQVNSKVIAAFNGADGGNRARAAAALAAGRFYAGIYSIDPSNIDILSLALSRDGNAFSSSLQFGIDEIPTLDPNNISVELQEV</sequence>
<dbReference type="InterPro" id="IPR006949">
    <property type="entry name" value="Barrel_Baseplate_J-like"/>
</dbReference>
<reference evidence="2 4" key="3">
    <citation type="submission" date="2024-07" db="EMBL/GenBank/DDBJ databases">
        <authorList>
            <person name="Raymann K."/>
        </authorList>
    </citation>
    <scope>NUCLEOTIDE SEQUENCE [LARGE SCALE GENOMIC DNA]</scope>
    <source>
        <strain evidence="2 4">KZ19</strain>
    </source>
</reference>
<reference evidence="2 4" key="2">
    <citation type="submission" date="2024-07" db="EMBL/GenBank/DDBJ databases">
        <title>Making a pathogen? Evaluating the impact of protist predation on the evolution of virulence in Serratia marcescens.</title>
        <authorList>
            <person name="Hopkins H."/>
            <person name="Lopezguerra C."/>
            <person name="Lau M.-J."/>
        </authorList>
    </citation>
    <scope>NUCLEOTIDE SEQUENCE [LARGE SCALE GENOMIC DNA]</scope>
    <source>
        <strain evidence="2 4">KZ19</strain>
    </source>
</reference>
<evidence type="ECO:0000313" key="3">
    <source>
        <dbReference type="EMBL" id="POP15018.1"/>
    </source>
</evidence>
<feature type="domain" description="Baseplate protein J-like barrel" evidence="1">
    <location>
        <begin position="111"/>
        <end position="186"/>
    </location>
</feature>
<dbReference type="AlphaFoldDB" id="A0AAP8PSA2"/>
<dbReference type="Pfam" id="PF04865">
    <property type="entry name" value="Baseplate_J"/>
    <property type="match status" value="1"/>
</dbReference>
<evidence type="ECO:0000259" key="1">
    <source>
        <dbReference type="Pfam" id="PF04865"/>
    </source>
</evidence>
<gene>
    <name evidence="2" type="ORF">C3R40_012910</name>
    <name evidence="3" type="ORF">C3R40_21205</name>
</gene>
<dbReference type="EMBL" id="PQGI02000001">
    <property type="protein sequence ID" value="MEX3187523.1"/>
    <property type="molecule type" value="Genomic_DNA"/>
</dbReference>
<organism evidence="3">
    <name type="scientific">Serratia marcescens</name>
    <dbReference type="NCBI Taxonomy" id="615"/>
    <lineage>
        <taxon>Bacteria</taxon>
        <taxon>Pseudomonadati</taxon>
        <taxon>Pseudomonadota</taxon>
        <taxon>Gammaproteobacteria</taxon>
        <taxon>Enterobacterales</taxon>
        <taxon>Yersiniaceae</taxon>
        <taxon>Serratia</taxon>
    </lineage>
</organism>
<dbReference type="EMBL" id="PQGI01000014">
    <property type="protein sequence ID" value="POP15018.1"/>
    <property type="molecule type" value="Genomic_DNA"/>
</dbReference>
<protein>
    <submittedName>
        <fullName evidence="2">Baseplate J/gp47 family protein</fullName>
    </submittedName>
</protein>
<reference evidence="3" key="1">
    <citation type="submission" date="2018-01" db="EMBL/GenBank/DDBJ databases">
        <title>The opportunistic pathogen Serratia marcescens is an overlooked threat to honeybees.</title>
        <authorList>
            <person name="Raymann K."/>
            <person name="Shaffer Z."/>
            <person name="Coon K."/>
            <person name="Salisbury S."/>
            <person name="Moran N.A."/>
        </authorList>
    </citation>
    <scope>NUCLEOTIDE SEQUENCE [LARGE SCALE GENOMIC DNA]</scope>
    <source>
        <strain evidence="3">KZ19</strain>
    </source>
</reference>
<evidence type="ECO:0000313" key="2">
    <source>
        <dbReference type="EMBL" id="MEX3187523.1"/>
    </source>
</evidence>
<comment type="caution">
    <text evidence="3">The sequence shown here is derived from an EMBL/GenBank/DDBJ whole genome shotgun (WGS) entry which is preliminary data.</text>
</comment>
<evidence type="ECO:0000313" key="4">
    <source>
        <dbReference type="Proteomes" id="UP000237365"/>
    </source>
</evidence>
<proteinExistence type="predicted"/>
<dbReference type="Proteomes" id="UP000237365">
    <property type="component" value="Unassembled WGS sequence"/>
</dbReference>
<name>A0AAP8PSA2_SERMA</name>